<evidence type="ECO:0000259" key="1">
    <source>
        <dbReference type="PROSITE" id="PS50011"/>
    </source>
</evidence>
<dbReference type="VEuPathDB" id="CryptoDB:CHUDEA8_1660"/>
<dbReference type="EMBL" id="LN877954">
    <property type="protein sequence ID" value="CUV07713.1"/>
    <property type="molecule type" value="Genomic_DNA"/>
</dbReference>
<accession>A0A0S4TJY7</accession>
<proteinExistence type="predicted"/>
<gene>
    <name evidence="2" type="ORF">CHUDEA8_1660</name>
</gene>
<dbReference type="Proteomes" id="UP000199752">
    <property type="component" value="Chromosome 8"/>
</dbReference>
<dbReference type="PANTHER" id="PTHR44167:SF24">
    <property type="entry name" value="SERINE_THREONINE-PROTEIN KINASE CHK2"/>
    <property type="match status" value="1"/>
</dbReference>
<dbReference type="VEuPathDB" id="CryptoDB:GY17_00000595"/>
<dbReference type="PROSITE" id="PS00108">
    <property type="entry name" value="PROTEIN_KINASE_ST"/>
    <property type="match status" value="1"/>
</dbReference>
<name>A0A0S4TJY7_CRYHO</name>
<dbReference type="PANTHER" id="PTHR44167">
    <property type="entry name" value="OVARIAN-SPECIFIC SERINE/THREONINE-PROTEIN KINASE LOK-RELATED"/>
    <property type="match status" value="1"/>
</dbReference>
<dbReference type="InterPro" id="IPR000719">
    <property type="entry name" value="Prot_kinase_dom"/>
</dbReference>
<feature type="domain" description="Protein kinase" evidence="1">
    <location>
        <begin position="81"/>
        <end position="401"/>
    </location>
</feature>
<dbReference type="SUPFAM" id="SSF56112">
    <property type="entry name" value="Protein kinase-like (PK-like)"/>
    <property type="match status" value="1"/>
</dbReference>
<dbReference type="InterPro" id="IPR011009">
    <property type="entry name" value="Kinase-like_dom_sf"/>
</dbReference>
<dbReference type="GO" id="GO:0005524">
    <property type="term" value="F:ATP binding"/>
    <property type="evidence" value="ECO:0007669"/>
    <property type="project" value="InterPro"/>
</dbReference>
<protein>
    <recommendedName>
        <fullName evidence="1">Protein kinase domain-containing protein</fullName>
    </recommendedName>
</protein>
<dbReference type="VEuPathDB" id="CryptoDB:Chro.80194"/>
<dbReference type="GO" id="GO:0044773">
    <property type="term" value="P:mitotic DNA damage checkpoint signaling"/>
    <property type="evidence" value="ECO:0007669"/>
    <property type="project" value="TreeGrafter"/>
</dbReference>
<dbReference type="InterPro" id="IPR008271">
    <property type="entry name" value="Ser/Thr_kinase_AS"/>
</dbReference>
<dbReference type="VEuPathDB" id="CryptoDB:ChTU502y2012_388g0230"/>
<dbReference type="Pfam" id="PF00069">
    <property type="entry name" value="Pkinase"/>
    <property type="match status" value="2"/>
</dbReference>
<sequence>MMITKGGDYSEYSEIHTQYIEKYKDCDEECVELRKSVREYLEKENKTNLYFSEKKSYLINKEFIDIQVQLNSQLCPKVKLWKQIEEPNSKEFSKLKNNPTQHLFAIKIYSKPQLIRRNIVYSSDGKIRTQMHRVINEIKILQFLAKINPTYYFIAKLHKVLESSPSTLSSGKLYLIFDFFPIGPTMAPDTGARCERARSGFEKNLLVYAPSPALERTEVSIRRMAYCIGVALSRLHELGIVHRDVKPDNIMLAHTGDAFLNDFNSAEFLIQGKYVQGTEGTYAFFPPEHCNINNNSNKIVTERNESSEINEQEECPQSTLQLGCPADMWALGVTIWCWFYGTLPFQGNSILELFDNITKCKIEFPRQPTLSNECINAILHLLDPEPNSRWTARQFLESDWFSKN</sequence>
<organism evidence="2">
    <name type="scientific">Cryptosporidium hominis</name>
    <dbReference type="NCBI Taxonomy" id="237895"/>
    <lineage>
        <taxon>Eukaryota</taxon>
        <taxon>Sar</taxon>
        <taxon>Alveolata</taxon>
        <taxon>Apicomplexa</taxon>
        <taxon>Conoidasida</taxon>
        <taxon>Coccidia</taxon>
        <taxon>Eucoccidiorida</taxon>
        <taxon>Eimeriorina</taxon>
        <taxon>Cryptosporidiidae</taxon>
        <taxon>Cryptosporidium</taxon>
    </lineage>
</organism>
<dbReference type="GO" id="GO:0004674">
    <property type="term" value="F:protein serine/threonine kinase activity"/>
    <property type="evidence" value="ECO:0007669"/>
    <property type="project" value="TreeGrafter"/>
</dbReference>
<dbReference type="PROSITE" id="PS50011">
    <property type="entry name" value="PROTEIN_KINASE_DOM"/>
    <property type="match status" value="1"/>
</dbReference>
<dbReference type="Gene3D" id="3.30.200.20">
    <property type="entry name" value="Phosphorylase Kinase, domain 1"/>
    <property type="match status" value="1"/>
</dbReference>
<dbReference type="CDD" id="cd14008">
    <property type="entry name" value="STKc_LKB1_CaMKK"/>
    <property type="match status" value="1"/>
</dbReference>
<dbReference type="AlphaFoldDB" id="A0A0S4TJY7"/>
<reference evidence="2" key="1">
    <citation type="submission" date="2015-08" db="EMBL/GenBank/DDBJ databases">
        <authorList>
            <person name="Babu N.S."/>
            <person name="Beckwith C.J."/>
            <person name="Beseler K.G."/>
            <person name="Brison A."/>
            <person name="Carone J.V."/>
            <person name="Caskin T.P."/>
            <person name="Diamond M."/>
            <person name="Durham M.E."/>
            <person name="Foxe J.M."/>
            <person name="Go M."/>
            <person name="Henderson B.A."/>
            <person name="Jones I.B."/>
            <person name="McGettigan J.A."/>
            <person name="Micheletti S.J."/>
            <person name="Nasrallah M.E."/>
            <person name="Ortiz D."/>
            <person name="Piller C.R."/>
            <person name="Privatt S.R."/>
            <person name="Schneider S.L."/>
            <person name="Sharp S."/>
            <person name="Smith T.C."/>
            <person name="Stanton J.D."/>
            <person name="Ullery H.E."/>
            <person name="Wilson R.J."/>
            <person name="Serrano M.G."/>
            <person name="Buck G."/>
            <person name="Lee V."/>
            <person name="Wang Y."/>
            <person name="Carvalho R."/>
            <person name="Voegtly L."/>
            <person name="Shi R."/>
            <person name="Duckworth R."/>
            <person name="Johnson A."/>
            <person name="Loviza R."/>
            <person name="Walstead R."/>
            <person name="Shah Z."/>
            <person name="Kiflezghi M."/>
            <person name="Wade K."/>
            <person name="Ball S.L."/>
            <person name="Bradley K.W."/>
            <person name="Asai D.J."/>
            <person name="Bowman C.A."/>
            <person name="Russell D.A."/>
            <person name="Pope W.H."/>
            <person name="Jacobs-Sera D."/>
            <person name="Hendrix R.W."/>
            <person name="Hatfull G.F."/>
        </authorList>
    </citation>
    <scope>NUCLEOTIDE SEQUENCE [LARGE SCALE GENOMIC DNA]</scope>
</reference>
<evidence type="ECO:0000313" key="2">
    <source>
        <dbReference type="EMBL" id="CUV07713.1"/>
    </source>
</evidence>
<dbReference type="GO" id="GO:0005634">
    <property type="term" value="C:nucleus"/>
    <property type="evidence" value="ECO:0007669"/>
    <property type="project" value="TreeGrafter"/>
</dbReference>
<dbReference type="SMART" id="SM00220">
    <property type="entry name" value="S_TKc"/>
    <property type="match status" value="1"/>
</dbReference>
<dbReference type="Gene3D" id="1.10.510.10">
    <property type="entry name" value="Transferase(Phosphotransferase) domain 1"/>
    <property type="match status" value="1"/>
</dbReference>